<proteinExistence type="predicted"/>
<dbReference type="EMBL" id="FQVU01000003">
    <property type="protein sequence ID" value="SHG77264.1"/>
    <property type="molecule type" value="Genomic_DNA"/>
</dbReference>
<accession>A0A1M5MIK3</accession>
<dbReference type="STRING" id="1206085.SAMN05443575_2740"/>
<dbReference type="PANTHER" id="PTHR30528:SF0">
    <property type="entry name" value="CYTOPLASMIC PROTEIN"/>
    <property type="match status" value="1"/>
</dbReference>
<evidence type="ECO:0008006" key="3">
    <source>
        <dbReference type="Google" id="ProtNLM"/>
    </source>
</evidence>
<dbReference type="PANTHER" id="PTHR30528">
    <property type="entry name" value="CYTOPLASMIC PROTEIN"/>
    <property type="match status" value="1"/>
</dbReference>
<evidence type="ECO:0000313" key="1">
    <source>
        <dbReference type="EMBL" id="SHG77264.1"/>
    </source>
</evidence>
<dbReference type="AlphaFoldDB" id="A0A1M5MIK3"/>
<organism evidence="1 2">
    <name type="scientific">Jatrophihabitans endophyticus</name>
    <dbReference type="NCBI Taxonomy" id="1206085"/>
    <lineage>
        <taxon>Bacteria</taxon>
        <taxon>Bacillati</taxon>
        <taxon>Actinomycetota</taxon>
        <taxon>Actinomycetes</taxon>
        <taxon>Jatrophihabitantales</taxon>
        <taxon>Jatrophihabitantaceae</taxon>
        <taxon>Jatrophihabitans</taxon>
    </lineage>
</organism>
<gene>
    <name evidence="1" type="ORF">SAMN05443575_2740</name>
</gene>
<name>A0A1M5MIK3_9ACTN</name>
<keyword evidence="2" id="KW-1185">Reference proteome</keyword>
<protein>
    <recommendedName>
        <fullName evidence="3">Winged helix-turn-helix domain-containing protein</fullName>
    </recommendedName>
</protein>
<reference evidence="1 2" key="1">
    <citation type="submission" date="2016-11" db="EMBL/GenBank/DDBJ databases">
        <authorList>
            <person name="Jaros S."/>
            <person name="Januszkiewicz K."/>
            <person name="Wedrychowicz H."/>
        </authorList>
    </citation>
    <scope>NUCLEOTIDE SEQUENCE [LARGE SCALE GENOMIC DNA]</scope>
    <source>
        <strain evidence="1 2">DSM 45627</strain>
    </source>
</reference>
<sequence>MSASVAGVRTLSAAHARRIALAAQGFADPRPTGRVDARHVRRVLDRVALLQIDSVNVFSRSHYLPVFARLGPYPREVLDRMTAYVPRPRHPELFEYWAHAASLVPVRYQPLLRWRMARAHVEPWANIRRIARERPGLLDDVRRLVAEQGPIVAGDTGIPRPAPRPGHMWNWHDGKTALEWLFFAGEITTAKRVNFERWYDLAERVIPADVLAAPTPDPVDAKRELVRISARAHGVATEPDLRDYFRLSHADTKAAVAELVDTGELAAVHVAGWDAPAYLWHEARRPRTVQARALLSPFDSLVWYRERTLRLFDFHYRIEIYTREEERRYGYYVLPFLLGDTLVGRVDLKADRQQGVLRVQSAWVEPGQDPGHVAIELAAELDVTAGWLGLDGVEVMPRGDLSTTLAEAVARTGPTPAAG</sequence>
<dbReference type="Pfam" id="PF06224">
    <property type="entry name" value="AlkZ-like"/>
    <property type="match status" value="1"/>
</dbReference>
<dbReference type="Proteomes" id="UP000186132">
    <property type="component" value="Unassembled WGS sequence"/>
</dbReference>
<dbReference type="InterPro" id="IPR009351">
    <property type="entry name" value="AlkZ-like"/>
</dbReference>
<evidence type="ECO:0000313" key="2">
    <source>
        <dbReference type="Proteomes" id="UP000186132"/>
    </source>
</evidence>